<feature type="transmembrane region" description="Helical" evidence="3">
    <location>
        <begin position="903"/>
        <end position="925"/>
    </location>
</feature>
<name>A0AA39GPN2_SARSR</name>
<feature type="compositionally biased region" description="Polar residues" evidence="2">
    <location>
        <begin position="1085"/>
        <end position="1094"/>
    </location>
</feature>
<feature type="compositionally biased region" description="Basic residues" evidence="2">
    <location>
        <begin position="793"/>
        <end position="803"/>
    </location>
</feature>
<feature type="region of interest" description="Disordered" evidence="2">
    <location>
        <begin position="695"/>
        <end position="739"/>
    </location>
</feature>
<feature type="region of interest" description="Disordered" evidence="2">
    <location>
        <begin position="1005"/>
        <end position="1094"/>
    </location>
</feature>
<keyword evidence="3" id="KW-0812">Transmembrane</keyword>
<dbReference type="Proteomes" id="UP001175261">
    <property type="component" value="Unassembled WGS sequence"/>
</dbReference>
<evidence type="ECO:0000313" key="5">
    <source>
        <dbReference type="Proteomes" id="UP001175261"/>
    </source>
</evidence>
<keyword evidence="1" id="KW-0175">Coiled coil</keyword>
<dbReference type="InterPro" id="IPR036866">
    <property type="entry name" value="RibonucZ/Hydroxyglut_hydro"/>
</dbReference>
<feature type="compositionally biased region" description="Basic and acidic residues" evidence="2">
    <location>
        <begin position="240"/>
        <end position="255"/>
    </location>
</feature>
<accession>A0AA39GPN2</accession>
<evidence type="ECO:0000256" key="3">
    <source>
        <dbReference type="SAM" id="Phobius"/>
    </source>
</evidence>
<evidence type="ECO:0000256" key="2">
    <source>
        <dbReference type="SAM" id="MobiDB-lite"/>
    </source>
</evidence>
<feature type="compositionally biased region" description="Acidic residues" evidence="2">
    <location>
        <begin position="229"/>
        <end position="239"/>
    </location>
</feature>
<feature type="compositionally biased region" description="Polar residues" evidence="2">
    <location>
        <begin position="303"/>
        <end position="320"/>
    </location>
</feature>
<keyword evidence="3" id="KW-0472">Membrane</keyword>
<dbReference type="EMBL" id="JAPDFR010000001">
    <property type="protein sequence ID" value="KAK0390851.1"/>
    <property type="molecule type" value="Genomic_DNA"/>
</dbReference>
<feature type="compositionally biased region" description="Low complexity" evidence="2">
    <location>
        <begin position="1040"/>
        <end position="1071"/>
    </location>
</feature>
<feature type="region of interest" description="Disordered" evidence="2">
    <location>
        <begin position="761"/>
        <end position="830"/>
    </location>
</feature>
<organism evidence="4 5">
    <name type="scientific">Sarocladium strictum</name>
    <name type="common">Black bundle disease fungus</name>
    <name type="synonym">Acremonium strictum</name>
    <dbReference type="NCBI Taxonomy" id="5046"/>
    <lineage>
        <taxon>Eukaryota</taxon>
        <taxon>Fungi</taxon>
        <taxon>Dikarya</taxon>
        <taxon>Ascomycota</taxon>
        <taxon>Pezizomycotina</taxon>
        <taxon>Sordariomycetes</taxon>
        <taxon>Hypocreomycetidae</taxon>
        <taxon>Hypocreales</taxon>
        <taxon>Sarocladiaceae</taxon>
        <taxon>Sarocladium</taxon>
    </lineage>
</organism>
<feature type="compositionally biased region" description="Basic residues" evidence="2">
    <location>
        <begin position="278"/>
        <end position="289"/>
    </location>
</feature>
<feature type="compositionally biased region" description="Low complexity" evidence="2">
    <location>
        <begin position="761"/>
        <end position="774"/>
    </location>
</feature>
<dbReference type="SUPFAM" id="SSF56281">
    <property type="entry name" value="Metallo-hydrolase/oxidoreductase"/>
    <property type="match status" value="1"/>
</dbReference>
<feature type="transmembrane region" description="Helical" evidence="3">
    <location>
        <begin position="859"/>
        <end position="882"/>
    </location>
</feature>
<protein>
    <submittedName>
        <fullName evidence="4">Uncharacterized protein</fullName>
    </submittedName>
</protein>
<dbReference type="InterPro" id="IPR025638">
    <property type="entry name" value="DUF4336"/>
</dbReference>
<keyword evidence="5" id="KW-1185">Reference proteome</keyword>
<evidence type="ECO:0000313" key="4">
    <source>
        <dbReference type="EMBL" id="KAK0390851.1"/>
    </source>
</evidence>
<feature type="coiled-coil region" evidence="1">
    <location>
        <begin position="28"/>
        <end position="76"/>
    </location>
</feature>
<gene>
    <name evidence="4" type="ORF">NLU13_0354</name>
</gene>
<dbReference type="Pfam" id="PF14234">
    <property type="entry name" value="DUF4336"/>
    <property type="match status" value="1"/>
</dbReference>
<feature type="compositionally biased region" description="Polar residues" evidence="2">
    <location>
        <begin position="257"/>
        <end position="269"/>
    </location>
</feature>
<dbReference type="PANTHER" id="PTHR33835">
    <property type="entry name" value="YALI0C07656P"/>
    <property type="match status" value="1"/>
</dbReference>
<reference evidence="4" key="1">
    <citation type="submission" date="2022-10" db="EMBL/GenBank/DDBJ databases">
        <title>Determination and structural analysis of whole genome sequence of Sarocladium strictum F4-1.</title>
        <authorList>
            <person name="Hu L."/>
            <person name="Jiang Y."/>
        </authorList>
    </citation>
    <scope>NUCLEOTIDE SEQUENCE</scope>
    <source>
        <strain evidence="4">F4-1</strain>
    </source>
</reference>
<comment type="caution">
    <text evidence="4">The sequence shown here is derived from an EMBL/GenBank/DDBJ whole genome shotgun (WGS) entry which is preliminary data.</text>
</comment>
<proteinExistence type="predicted"/>
<feature type="region of interest" description="Disordered" evidence="2">
    <location>
        <begin position="426"/>
        <end position="545"/>
    </location>
</feature>
<feature type="compositionally biased region" description="Basic and acidic residues" evidence="2">
    <location>
        <begin position="1072"/>
        <end position="1082"/>
    </location>
</feature>
<keyword evidence="3" id="KW-1133">Transmembrane helix</keyword>
<evidence type="ECO:0000256" key="1">
    <source>
        <dbReference type="SAM" id="Coils"/>
    </source>
</evidence>
<sequence length="1363" mass="148693">MGSQRSMFSNSLLSVGSARPTALMKQRLQGVNTKFKLTEENKEQMEEQKQKNQRRRAAMEKQLAELVNKLNDLKKQMITPDASPGDLLSTHGQAMHILNSLSQKVGAVQDAHATVSAQSLVAKFMEKHQDKVIRTIQATCTTVIEELCSGEANKFWDEDEDDYEEKLAAESERRAEIYQREIMAERAAAQVGIDLPLESTIRRQVQQALPPLRRTFREKERSSAANTDDASECDAAENPEELRKLFFGSGRERPSPRRQQTGTTASSASVPEASRDKSRNKKEKKKRKAKGDNDDLAPFIGSGASQAPEPSSAGTSSQLSVEAPPTRSSDGPALFPKSGDVLSAGTLGDFNREKEAVPESGNETSRPASSVGPATIPSGLDTFPGSQDFSTEKTTRWVSSFTYGRAADDDEGVQMEFYPLSEELDEFKAGSPPPRIPSTAPSSAAAPLFGTGSPLQSPSSMMDRLSSGIEAVKPAVETVPAKSEGQPESSRSQDDAPSAAAVKSVLEMPREPPPMSNSKGIKGNGSPAPKAQLNTESTSNLSQNLKTDEEHVGVDPATIPLPQSAGINNAWMPNEVTTRVLDAEDDKVPADPATIPLPQSAGINDTWMPDEVKEVHLEVEDDGMRVDPATIPLPRSAGLDSTWMPDEVKEVRSAAGDDNAGIDPATIPIPRSAGLDSSWVPDEVKEVLLQDEDDDMGIDPATIPLPQSAGLGKTRMPKKVKEVHSGAGDDNAGIDPATISLPHSASVEKAGGSDKIKVVPSASIPTSTSSSAGSVEQIADVQKADPTAVPLPKRSKHRRRRRPTPLAEAERGSTVGGQHEAPTRPISPPVIDDPSWSELNILCLIKNQMRPWWDLLHCIWILAVVTPFCAQAAIVLELRAWLRWHILGRQSHWQAPLPGRTRMTLRSVLVILIHCLIVTTAQVWVSATRERQIWQRANGITREYLISRVYEDPSFALLPGVDPNLMVGASAFAAVTMGGMHFVNEVMLPKLEEFQIVPSCRGPPPSLGFSRPATVRKHPTRPRVIDPGFHPATILNHRNSLSLSSQSRKISSQSAAPAQKRSAAAQTASHSTAEEERIRQDSGDVANNASSMSQKLIPSNPADVMVIRNVRPNIVTFSVPFSRFGTAKIGGRGTLVKLTSGSLAVFSPVALTDAAKEKVAEMGGQVRYIVALDYEHHIFMSEWAKAYPEAKLIGPEGLPEKRQKANDPMIGSEEFAVVFKKQGKRDIRIDPEFDADFEYEYVDGHGNLELVFLYKPDKVLIEADLLFNLPAKEQYSKVPESEKKEGTIGKLFAGLQSPDGDPTWMRRFSWYLIAKDRASFNESVQLIYKWDFDTLIPCHGEVAEGNGKELFHKVLVWHIEGKK</sequence>
<feature type="compositionally biased region" description="Low complexity" evidence="2">
    <location>
        <begin position="437"/>
        <end position="447"/>
    </location>
</feature>
<feature type="compositionally biased region" description="Polar residues" evidence="2">
    <location>
        <begin position="532"/>
        <end position="545"/>
    </location>
</feature>
<dbReference type="PANTHER" id="PTHR33835:SF1">
    <property type="entry name" value="METALLO-BETA-LACTAMASE DOMAIN-CONTAINING PROTEIN"/>
    <property type="match status" value="1"/>
</dbReference>
<feature type="region of interest" description="Disordered" evidence="2">
    <location>
        <begin position="209"/>
        <end position="397"/>
    </location>
</feature>